<reference evidence="4" key="1">
    <citation type="journal article" date="2019" name="Int. J. Syst. Evol. Microbiol.">
        <title>The Global Catalogue of Microorganisms (GCM) 10K type strain sequencing project: providing services to taxonomists for standard genome sequencing and annotation.</title>
        <authorList>
            <consortium name="The Broad Institute Genomics Platform"/>
            <consortium name="The Broad Institute Genome Sequencing Center for Infectious Disease"/>
            <person name="Wu L."/>
            <person name="Ma J."/>
        </authorList>
    </citation>
    <scope>NUCLEOTIDE SEQUENCE [LARGE SCALE GENOMIC DNA]</scope>
    <source>
        <strain evidence="4">CGMCC 1.15480</strain>
    </source>
</reference>
<dbReference type="InterPro" id="IPR013094">
    <property type="entry name" value="AB_hydrolase_3"/>
</dbReference>
<keyword evidence="4" id="KW-1185">Reference proteome</keyword>
<proteinExistence type="predicted"/>
<accession>A0ABQ1PDM7</accession>
<dbReference type="EMBL" id="BMJI01000015">
    <property type="protein sequence ID" value="GGC95128.1"/>
    <property type="molecule type" value="Genomic_DNA"/>
</dbReference>
<dbReference type="PANTHER" id="PTHR48081">
    <property type="entry name" value="AB HYDROLASE SUPERFAMILY PROTEIN C4A8.06C"/>
    <property type="match status" value="1"/>
</dbReference>
<dbReference type="InterPro" id="IPR050300">
    <property type="entry name" value="GDXG_lipolytic_enzyme"/>
</dbReference>
<feature type="domain" description="Alpha/beta hydrolase fold-3" evidence="2">
    <location>
        <begin position="79"/>
        <end position="292"/>
    </location>
</feature>
<dbReference type="Pfam" id="PF07859">
    <property type="entry name" value="Abhydrolase_3"/>
    <property type="match status" value="1"/>
</dbReference>
<evidence type="ECO:0000259" key="2">
    <source>
        <dbReference type="Pfam" id="PF07859"/>
    </source>
</evidence>
<dbReference type="SUPFAM" id="SSF53474">
    <property type="entry name" value="alpha/beta-Hydrolases"/>
    <property type="match status" value="1"/>
</dbReference>
<evidence type="ECO:0000256" key="1">
    <source>
        <dbReference type="ARBA" id="ARBA00022801"/>
    </source>
</evidence>
<comment type="caution">
    <text evidence="3">The sequence shown here is derived from an EMBL/GenBank/DDBJ whole genome shotgun (WGS) entry which is preliminary data.</text>
</comment>
<dbReference type="Proteomes" id="UP000597761">
    <property type="component" value="Unassembled WGS sequence"/>
</dbReference>
<dbReference type="PANTHER" id="PTHR48081:SF8">
    <property type="entry name" value="ALPHA_BETA HYDROLASE FOLD-3 DOMAIN-CONTAINING PROTEIN-RELATED"/>
    <property type="match status" value="1"/>
</dbReference>
<sequence length="323" mass="34643">MNLDRVRPELRGPVRRLPPLGLQYPWLRRLVRWAQPRFTPGAVGDGVAVETRTTPSGVPLRVYRPLDPDTPASGPRPGLLWIHGGGLVIGDPIMDDPLCAGFVRATGAVVVSVDYRLAPERPFPAGLDDVAAGWAWFGEAAAGLGVDRGRIAVGGQSAGGGLAAALAQRLRDAEPAPERRPVAQLLLCPMLDDRTAARTELDAVRHRAWTNRQNRFGWGAYLGTTPGAPDAVVPAYAVPARRERLDGLPPAWIGVGDIDLFREEDEAYAARLADAAVRCELVIVPGAPHGFESWAADTPIAREFLARAGAWLRDALVGDPLPD</sequence>
<dbReference type="RefSeq" id="WP_188668524.1">
    <property type="nucleotide sequence ID" value="NZ_BMJI01000015.1"/>
</dbReference>
<keyword evidence="1" id="KW-0378">Hydrolase</keyword>
<dbReference type="InterPro" id="IPR029058">
    <property type="entry name" value="AB_hydrolase_fold"/>
</dbReference>
<name>A0ABQ1PDM7_9MICC</name>
<organism evidence="3 4">
    <name type="scientific">Tersicoccus solisilvae</name>
    <dbReference type="NCBI Taxonomy" id="1882339"/>
    <lineage>
        <taxon>Bacteria</taxon>
        <taxon>Bacillati</taxon>
        <taxon>Actinomycetota</taxon>
        <taxon>Actinomycetes</taxon>
        <taxon>Micrococcales</taxon>
        <taxon>Micrococcaceae</taxon>
        <taxon>Tersicoccus</taxon>
    </lineage>
</organism>
<dbReference type="Gene3D" id="3.40.50.1820">
    <property type="entry name" value="alpha/beta hydrolase"/>
    <property type="match status" value="1"/>
</dbReference>
<gene>
    <name evidence="3" type="ORF">GCM10011512_22710</name>
</gene>
<evidence type="ECO:0000313" key="3">
    <source>
        <dbReference type="EMBL" id="GGC95128.1"/>
    </source>
</evidence>
<evidence type="ECO:0000313" key="4">
    <source>
        <dbReference type="Proteomes" id="UP000597761"/>
    </source>
</evidence>
<protein>
    <submittedName>
        <fullName evidence="3">Esterase</fullName>
    </submittedName>
</protein>